<dbReference type="InterPro" id="IPR016039">
    <property type="entry name" value="Thiolase-like"/>
</dbReference>
<evidence type="ECO:0000256" key="1">
    <source>
        <dbReference type="ARBA" id="ARBA00022679"/>
    </source>
</evidence>
<evidence type="ECO:0000259" key="2">
    <source>
        <dbReference type="Pfam" id="PF01796"/>
    </source>
</evidence>
<protein>
    <submittedName>
        <fullName evidence="5">Hydroxymethylglutaryl-coa synthase</fullName>
        <ecNumber evidence="5">2.3.3.10</ecNumber>
    </submittedName>
</protein>
<reference evidence="5" key="1">
    <citation type="journal article" date="2015" name="Proc. Natl. Acad. Sci. U.S.A.">
        <title>Networks of energetic and metabolic interactions define dynamics in microbial communities.</title>
        <authorList>
            <person name="Embree M."/>
            <person name="Liu J.K."/>
            <person name="Al-Bassam M.M."/>
            <person name="Zengler K."/>
        </authorList>
    </citation>
    <scope>NUCLEOTIDE SEQUENCE</scope>
</reference>
<feature type="domain" description="Beta-ketoacyl-[acyl-carrier-protein] synthase III C-terminal" evidence="3">
    <location>
        <begin position="208"/>
        <end position="287"/>
    </location>
</feature>
<keyword evidence="5" id="KW-0012">Acyltransferase</keyword>
<keyword evidence="1 5" id="KW-0808">Transferase</keyword>
<dbReference type="EC" id="2.3.3.10" evidence="5"/>
<dbReference type="Pfam" id="PF01796">
    <property type="entry name" value="OB_ChsH2_C"/>
    <property type="match status" value="1"/>
</dbReference>
<name>A0A0W8E7M4_9ZZZZ</name>
<evidence type="ECO:0000259" key="4">
    <source>
        <dbReference type="Pfam" id="PF12172"/>
    </source>
</evidence>
<dbReference type="InterPro" id="IPR012340">
    <property type="entry name" value="NA-bd_OB-fold"/>
</dbReference>
<dbReference type="PANTHER" id="PTHR34075:SF5">
    <property type="entry name" value="BLR3430 PROTEIN"/>
    <property type="match status" value="1"/>
</dbReference>
<dbReference type="InterPro" id="IPR052513">
    <property type="entry name" value="Thioester_dehydratase-like"/>
</dbReference>
<dbReference type="SUPFAM" id="SSF50249">
    <property type="entry name" value="Nucleic acid-binding proteins"/>
    <property type="match status" value="1"/>
</dbReference>
<proteinExistence type="predicted"/>
<evidence type="ECO:0000259" key="3">
    <source>
        <dbReference type="Pfam" id="PF08541"/>
    </source>
</evidence>
<dbReference type="Pfam" id="PF12172">
    <property type="entry name" value="zf-ChsH2"/>
    <property type="match status" value="1"/>
</dbReference>
<dbReference type="GO" id="GO:0004421">
    <property type="term" value="F:hydroxymethylglutaryl-CoA synthase activity"/>
    <property type="evidence" value="ECO:0007669"/>
    <property type="project" value="UniProtKB-EC"/>
</dbReference>
<organism evidence="5">
    <name type="scientific">hydrocarbon metagenome</name>
    <dbReference type="NCBI Taxonomy" id="938273"/>
    <lineage>
        <taxon>unclassified sequences</taxon>
        <taxon>metagenomes</taxon>
        <taxon>ecological metagenomes</taxon>
    </lineage>
</organism>
<dbReference type="InterPro" id="IPR002878">
    <property type="entry name" value="ChsH2_C"/>
</dbReference>
<evidence type="ECO:0000313" key="5">
    <source>
        <dbReference type="EMBL" id="KUG04631.1"/>
    </source>
</evidence>
<feature type="domain" description="ChsH2 rubredoxin-like zinc ribbon" evidence="4">
    <location>
        <begin position="358"/>
        <end position="381"/>
    </location>
</feature>
<dbReference type="EMBL" id="LNQE01001844">
    <property type="protein sequence ID" value="KUG04631.1"/>
    <property type="molecule type" value="Genomic_DNA"/>
</dbReference>
<sequence length="469" mass="51474">MVGIIGFGAYVPYNRLNRAHIKDTFGSPVPKGEKAVANYDEDSITMGAMAALDCSANLDTKTIDAVYFATTTAPYKEKQSATTIAGVLDTRLDIRTADFCDSLRAGSSAILAGIDAARQGLNAMVVAGECRLGYSAGPYENHFGDGAAAFLIGDSNVIAEYIDSCSIAVDFHDLWRADNERFVHSWEERFCITQGYNQFVSDSVKGVLKKTGLTPGDFSKIVLYGITPRYQGQIAAKLGFTPAQIQDSLYNQVGNTGTANAPMMLAAALEEAKPNDYILLVGYGEGSDAIVFKVSDEIANFSPGLGLKGYIDNKKVSMNYGKYLRWRELIATEPAKRPVQKRSSVPDMYRNRKKNLGFYGVCCKNCGTVQFPPSRICIECRAIDQMEDYRLYGKPARVATFTVDYLADSLDPPTIVAVVDFEGGGRLICYLVDCDPDEVKVGMEVNMSFRHIFTVDSIRTYFWKAVPKL</sequence>
<dbReference type="InterPro" id="IPR013747">
    <property type="entry name" value="ACP_syn_III_C"/>
</dbReference>
<dbReference type="InterPro" id="IPR022002">
    <property type="entry name" value="ChsH2_Znr"/>
</dbReference>
<comment type="caution">
    <text evidence="5">The sequence shown here is derived from an EMBL/GenBank/DDBJ whole genome shotgun (WGS) entry which is preliminary data.</text>
</comment>
<dbReference type="Pfam" id="PF08541">
    <property type="entry name" value="ACP_syn_III_C"/>
    <property type="match status" value="1"/>
</dbReference>
<feature type="domain" description="ChsH2 C-terminal OB-fold" evidence="2">
    <location>
        <begin position="394"/>
        <end position="450"/>
    </location>
</feature>
<dbReference type="AlphaFoldDB" id="A0A0W8E7M4"/>
<accession>A0A0W8E7M4</accession>
<gene>
    <name evidence="5" type="ORF">ASZ90_017992</name>
</gene>
<dbReference type="CDD" id="cd00827">
    <property type="entry name" value="init_cond_enzymes"/>
    <property type="match status" value="1"/>
</dbReference>
<dbReference type="PANTHER" id="PTHR34075">
    <property type="entry name" value="BLR3430 PROTEIN"/>
    <property type="match status" value="1"/>
</dbReference>
<dbReference type="Gene3D" id="3.40.47.10">
    <property type="match status" value="1"/>
</dbReference>
<dbReference type="SUPFAM" id="SSF53901">
    <property type="entry name" value="Thiolase-like"/>
    <property type="match status" value="2"/>
</dbReference>